<accession>A0A1N7BAJ5</accession>
<dbReference type="PANTHER" id="PTHR39465:SF1">
    <property type="entry name" value="DNA LIGASE D 3'-PHOSPHOESTERASE DOMAIN-CONTAINING PROTEIN"/>
    <property type="match status" value="1"/>
</dbReference>
<reference evidence="5" key="1">
    <citation type="submission" date="2017-01" db="EMBL/GenBank/DDBJ databases">
        <authorList>
            <person name="Varghese N."/>
            <person name="Submissions S."/>
        </authorList>
    </citation>
    <scope>NUCLEOTIDE SEQUENCE [LARGE SCALE GENOMIC DNA]</scope>
    <source>
        <strain evidence="5">ATCC 12950</strain>
    </source>
</reference>
<evidence type="ECO:0000259" key="2">
    <source>
        <dbReference type="Pfam" id="PF01068"/>
    </source>
</evidence>
<dbReference type="GO" id="GO:0006310">
    <property type="term" value="P:DNA recombination"/>
    <property type="evidence" value="ECO:0007669"/>
    <property type="project" value="InterPro"/>
</dbReference>
<gene>
    <name evidence="4" type="ORF">SAMN05421833_109245</name>
</gene>
<dbReference type="OrthoDB" id="9802472at2"/>
<dbReference type="Pfam" id="PF13298">
    <property type="entry name" value="LigD_N"/>
    <property type="match status" value="1"/>
</dbReference>
<dbReference type="GO" id="GO:0006281">
    <property type="term" value="P:DNA repair"/>
    <property type="evidence" value="ECO:0007669"/>
    <property type="project" value="InterPro"/>
</dbReference>
<evidence type="ECO:0000259" key="3">
    <source>
        <dbReference type="Pfam" id="PF13298"/>
    </source>
</evidence>
<feature type="domain" description="ATP-dependent DNA ligase family profile" evidence="2">
    <location>
        <begin position="243"/>
        <end position="324"/>
    </location>
</feature>
<evidence type="ECO:0000313" key="5">
    <source>
        <dbReference type="Proteomes" id="UP000186096"/>
    </source>
</evidence>
<dbReference type="EMBL" id="FTNI01000009">
    <property type="protein sequence ID" value="SIR48369.1"/>
    <property type="molecule type" value="Genomic_DNA"/>
</dbReference>
<dbReference type="GO" id="GO:0005524">
    <property type="term" value="F:ATP binding"/>
    <property type="evidence" value="ECO:0007669"/>
    <property type="project" value="InterPro"/>
</dbReference>
<dbReference type="InterPro" id="IPR012310">
    <property type="entry name" value="DNA_ligase_ATP-dep_cent"/>
</dbReference>
<dbReference type="RefSeq" id="WP_076435164.1">
    <property type="nucleotide sequence ID" value="NZ_FTNI01000009.1"/>
</dbReference>
<dbReference type="SUPFAM" id="SSF56091">
    <property type="entry name" value="DNA ligase/mRNA capping enzyme, catalytic domain"/>
    <property type="match status" value="1"/>
</dbReference>
<feature type="region of interest" description="Disordered" evidence="1">
    <location>
        <begin position="1"/>
        <end position="31"/>
    </location>
</feature>
<dbReference type="Gene3D" id="3.30.1490.70">
    <property type="match status" value="1"/>
</dbReference>
<feature type="region of interest" description="Disordered" evidence="1">
    <location>
        <begin position="308"/>
        <end position="338"/>
    </location>
</feature>
<evidence type="ECO:0000256" key="1">
    <source>
        <dbReference type="SAM" id="MobiDB-lite"/>
    </source>
</evidence>
<protein>
    <submittedName>
        <fullName evidence="4">Bifunctional non-homologous end joining protein LigD</fullName>
    </submittedName>
</protein>
<feature type="compositionally biased region" description="Basic and acidic residues" evidence="1">
    <location>
        <begin position="1"/>
        <end position="21"/>
    </location>
</feature>
<dbReference type="InterPro" id="IPR014144">
    <property type="entry name" value="LigD_PE_domain"/>
</dbReference>
<keyword evidence="5" id="KW-1185">Reference proteome</keyword>
<dbReference type="Gene3D" id="3.30.470.30">
    <property type="entry name" value="DNA ligase/mRNA capping enzyme"/>
    <property type="match status" value="1"/>
</dbReference>
<dbReference type="Proteomes" id="UP000186096">
    <property type="component" value="Unassembled WGS sequence"/>
</dbReference>
<dbReference type="STRING" id="58117.SAMN05421833_109245"/>
<dbReference type="AlphaFoldDB" id="A0A1N7BAJ5"/>
<dbReference type="Pfam" id="PF01068">
    <property type="entry name" value="DNA_ligase_A_M"/>
    <property type="match status" value="1"/>
</dbReference>
<sequence length="338" mass="37420">MADKLETYRAKRDATRTREPIPTEGPLPRGEDDTFVIQEHHARSLHWDLRLERGGVLVSWAIPKGLPPDPATNHLAVHTEDHPMEYARFEGEIPKGEYGGGTMTIWDRGHYATEKWSDREVKIVLSGSRVAGRYVLFQTRGRNWMIRRMDPPSGRWEPPPASLAPMTPVTRARVPRDPEAYAWEFWWGGTRALAYVEGGRLALRDAAGADVTGEHRWLRPLAESFGSRAVVLDGEVVTFAGTPVYVAYDLLYDDGRSLLGEPFERRRAGLEDLAVNGPRWQTAPSWPGEADAVRRAAAEQGMPGVVGKRLDSAYAPGEESPAWVRPPGKAQGKAGGAG</sequence>
<organism evidence="4 5">
    <name type="scientific">Microbispora rosea</name>
    <dbReference type="NCBI Taxonomy" id="58117"/>
    <lineage>
        <taxon>Bacteria</taxon>
        <taxon>Bacillati</taxon>
        <taxon>Actinomycetota</taxon>
        <taxon>Actinomycetes</taxon>
        <taxon>Streptosporangiales</taxon>
        <taxon>Streptosporangiaceae</taxon>
        <taxon>Microbispora</taxon>
    </lineage>
</organism>
<dbReference type="PANTHER" id="PTHR39465">
    <property type="entry name" value="DNA LIGASE D, 3'-PHOSPHOESTERASE DOMAIN"/>
    <property type="match status" value="1"/>
</dbReference>
<dbReference type="GO" id="GO:0003910">
    <property type="term" value="F:DNA ligase (ATP) activity"/>
    <property type="evidence" value="ECO:0007669"/>
    <property type="project" value="InterPro"/>
</dbReference>
<evidence type="ECO:0000313" key="4">
    <source>
        <dbReference type="EMBL" id="SIR48369.1"/>
    </source>
</evidence>
<proteinExistence type="predicted"/>
<feature type="domain" description="DNA ligase D 3'-phosphoesterase" evidence="3">
    <location>
        <begin position="38"/>
        <end position="137"/>
    </location>
</feature>
<name>A0A1N7BAJ5_9ACTN</name>
<dbReference type="NCBIfam" id="TIGR02777">
    <property type="entry name" value="LigD_PE_dom"/>
    <property type="match status" value="1"/>
</dbReference>